<dbReference type="InterPro" id="IPR023346">
    <property type="entry name" value="Lysozyme-like_dom_sf"/>
</dbReference>
<accession>A0AAJ1BJ13</accession>
<dbReference type="GO" id="GO:0003796">
    <property type="term" value="F:lysozyme activity"/>
    <property type="evidence" value="ECO:0007669"/>
    <property type="project" value="InterPro"/>
</dbReference>
<dbReference type="Proteomes" id="UP001297581">
    <property type="component" value="Unassembled WGS sequence"/>
</dbReference>
<dbReference type="InterPro" id="IPR023347">
    <property type="entry name" value="Lysozyme_dom_sf"/>
</dbReference>
<reference evidence="3 4" key="1">
    <citation type="submission" date="2022-02" db="EMBL/GenBank/DDBJ databases">
        <title>The genome sequence of Shewanella sp. 3B26.</title>
        <authorList>
            <person name="Du J."/>
        </authorList>
    </citation>
    <scope>NUCLEOTIDE SEQUENCE [LARGE SCALE GENOMIC DNA]</scope>
    <source>
        <strain evidence="3 4">3B26</strain>
    </source>
</reference>
<dbReference type="GO" id="GO:0031640">
    <property type="term" value="P:killing of cells of another organism"/>
    <property type="evidence" value="ECO:0007669"/>
    <property type="project" value="UniProtKB-KW"/>
</dbReference>
<dbReference type="AlphaFoldDB" id="A0AAJ1BJ13"/>
<dbReference type="EMBL" id="JAKUDL010000005">
    <property type="protein sequence ID" value="MCH4295591.1"/>
    <property type="molecule type" value="Genomic_DNA"/>
</dbReference>
<gene>
    <name evidence="3" type="ORF">MJ923_14880</name>
</gene>
<dbReference type="PANTHER" id="PTHR37406:SF1">
    <property type="entry name" value="T4-TYPE LYSOZYME 1-RELATED"/>
    <property type="match status" value="1"/>
</dbReference>
<evidence type="ECO:0000313" key="4">
    <source>
        <dbReference type="Proteomes" id="UP001297581"/>
    </source>
</evidence>
<evidence type="ECO:0000256" key="2">
    <source>
        <dbReference type="ARBA" id="ARBA00022638"/>
    </source>
</evidence>
<keyword evidence="3" id="KW-0378">Hydrolase</keyword>
<organism evidence="3 4">
    <name type="scientific">Shewanella zhuhaiensis</name>
    <dbReference type="NCBI Taxonomy" id="2919576"/>
    <lineage>
        <taxon>Bacteria</taxon>
        <taxon>Pseudomonadati</taxon>
        <taxon>Pseudomonadota</taxon>
        <taxon>Gammaproteobacteria</taxon>
        <taxon>Alteromonadales</taxon>
        <taxon>Shewanellaceae</taxon>
        <taxon>Shewanella</taxon>
    </lineage>
</organism>
<keyword evidence="1" id="KW-0929">Antimicrobial</keyword>
<dbReference type="Gene3D" id="1.10.530.40">
    <property type="match status" value="1"/>
</dbReference>
<dbReference type="SUPFAM" id="SSF53955">
    <property type="entry name" value="Lysozyme-like"/>
    <property type="match status" value="1"/>
</dbReference>
<dbReference type="PANTHER" id="PTHR37406">
    <property type="entry name" value="T4-TYPE LYSOZYME 1-RELATED"/>
    <property type="match status" value="1"/>
</dbReference>
<keyword evidence="4" id="KW-1185">Reference proteome</keyword>
<comment type="caution">
    <text evidence="3">The sequence shown here is derived from an EMBL/GenBank/DDBJ whole genome shotgun (WGS) entry which is preliminary data.</text>
</comment>
<proteinExistence type="predicted"/>
<keyword evidence="2" id="KW-0081">Bacteriolytic enzyme</keyword>
<dbReference type="GO" id="GO:0042742">
    <property type="term" value="P:defense response to bacterium"/>
    <property type="evidence" value="ECO:0007669"/>
    <property type="project" value="UniProtKB-KW"/>
</dbReference>
<dbReference type="RefSeq" id="WP_240591774.1">
    <property type="nucleotide sequence ID" value="NZ_JAKUDL010000005.1"/>
</dbReference>
<protein>
    <submittedName>
        <fullName evidence="3">Glycoside hydrolase family protein</fullName>
    </submittedName>
</protein>
<evidence type="ECO:0000313" key="3">
    <source>
        <dbReference type="EMBL" id="MCH4295591.1"/>
    </source>
</evidence>
<name>A0AAJ1BJ13_9GAMM</name>
<evidence type="ECO:0000256" key="1">
    <source>
        <dbReference type="ARBA" id="ARBA00022529"/>
    </source>
</evidence>
<sequence length="189" mass="20739">MAPASCHHSTTCAFNRSTEKGLTHPELVATASKLLEDEEQYRAKPYMCSERYPTVGFGQRIGPRDAPLSVYRFTLPRPVAETWLRINVALLAGQLVTHPTIAPAFAAANLARQTILLSMAYQLGVNGLARFENTLKAAASGDWRAAARHALDSRWARQTPQRAKRHAMALERGELVGAMTLTANAGEQR</sequence>
<dbReference type="InterPro" id="IPR052619">
    <property type="entry name" value="Phage_lysozyme-like"/>
</dbReference>